<evidence type="ECO:0000313" key="3">
    <source>
        <dbReference type="Proteomes" id="UP001596110"/>
    </source>
</evidence>
<feature type="chain" id="PRO_5046674780" evidence="1">
    <location>
        <begin position="26"/>
        <end position="59"/>
    </location>
</feature>
<keyword evidence="1" id="KW-0732">Signal</keyword>
<evidence type="ECO:0000256" key="1">
    <source>
        <dbReference type="SAM" id="SignalP"/>
    </source>
</evidence>
<name>A0ABW0UCL2_9STRE</name>
<dbReference type="RefSeq" id="WP_156805208.1">
    <property type="nucleotide sequence ID" value="NZ_JBHSOJ010000016.1"/>
</dbReference>
<gene>
    <name evidence="2" type="ORF">ACFPQ3_06865</name>
</gene>
<evidence type="ECO:0000313" key="2">
    <source>
        <dbReference type="EMBL" id="MFC5631303.1"/>
    </source>
</evidence>
<organism evidence="2 3">
    <name type="scientific">Streptococcus caledonicus</name>
    <dbReference type="NCBI Taxonomy" id="2614158"/>
    <lineage>
        <taxon>Bacteria</taxon>
        <taxon>Bacillati</taxon>
        <taxon>Bacillota</taxon>
        <taxon>Bacilli</taxon>
        <taxon>Lactobacillales</taxon>
        <taxon>Streptococcaceae</taxon>
        <taxon>Streptococcus</taxon>
    </lineage>
</organism>
<dbReference type="EMBL" id="JBHSOJ010000016">
    <property type="protein sequence ID" value="MFC5631303.1"/>
    <property type="molecule type" value="Genomic_DNA"/>
</dbReference>
<comment type="caution">
    <text evidence="2">The sequence shown here is derived from an EMBL/GenBank/DDBJ whole genome shotgun (WGS) entry which is preliminary data.</text>
</comment>
<protein>
    <submittedName>
        <fullName evidence="2">Uncharacterized protein</fullName>
    </submittedName>
</protein>
<feature type="signal peptide" evidence="1">
    <location>
        <begin position="1"/>
        <end position="25"/>
    </location>
</feature>
<reference evidence="3" key="1">
    <citation type="journal article" date="2019" name="Int. J. Syst. Evol. Microbiol.">
        <title>The Global Catalogue of Microorganisms (GCM) 10K type strain sequencing project: providing services to taxonomists for standard genome sequencing and annotation.</title>
        <authorList>
            <consortium name="The Broad Institute Genomics Platform"/>
            <consortium name="The Broad Institute Genome Sequencing Center for Infectious Disease"/>
            <person name="Wu L."/>
            <person name="Ma J."/>
        </authorList>
    </citation>
    <scope>NUCLEOTIDE SEQUENCE [LARGE SCALE GENOMIC DNA]</scope>
    <source>
        <strain evidence="3">DT43</strain>
    </source>
</reference>
<sequence length="59" mass="6594">MKKKRHYIFAMLMSLLVFSSGSSLSSNYLKDKKVIIPKTNVVFERATNNNSGLDVGKAD</sequence>
<accession>A0ABW0UCL2</accession>
<keyword evidence="3" id="KW-1185">Reference proteome</keyword>
<dbReference type="Proteomes" id="UP001596110">
    <property type="component" value="Unassembled WGS sequence"/>
</dbReference>
<proteinExistence type="predicted"/>